<evidence type="ECO:0000313" key="9">
    <source>
        <dbReference type="RefSeq" id="XP_052744849.1"/>
    </source>
</evidence>
<dbReference type="Pfam" id="PF26037">
    <property type="entry name" value="zf-RING_DCST1_C"/>
    <property type="match status" value="1"/>
</dbReference>
<feature type="transmembrane region" description="Helical" evidence="5">
    <location>
        <begin position="381"/>
        <end position="401"/>
    </location>
</feature>
<reference evidence="9" key="1">
    <citation type="submission" date="2025-08" db="UniProtKB">
        <authorList>
            <consortium name="RefSeq"/>
        </authorList>
    </citation>
    <scope>IDENTIFICATION</scope>
</reference>
<dbReference type="InterPro" id="IPR051856">
    <property type="entry name" value="CSR-E3_Ligase_Protein"/>
</dbReference>
<gene>
    <name evidence="9" type="primary">LOC112055362</name>
</gene>
<organism evidence="8 9">
    <name type="scientific">Bicyclus anynana</name>
    <name type="common">Squinting bush brown butterfly</name>
    <dbReference type="NCBI Taxonomy" id="110368"/>
    <lineage>
        <taxon>Eukaryota</taxon>
        <taxon>Metazoa</taxon>
        <taxon>Ecdysozoa</taxon>
        <taxon>Arthropoda</taxon>
        <taxon>Hexapoda</taxon>
        <taxon>Insecta</taxon>
        <taxon>Pterygota</taxon>
        <taxon>Neoptera</taxon>
        <taxon>Endopterygota</taxon>
        <taxon>Lepidoptera</taxon>
        <taxon>Glossata</taxon>
        <taxon>Ditrysia</taxon>
        <taxon>Papilionoidea</taxon>
        <taxon>Nymphalidae</taxon>
        <taxon>Satyrinae</taxon>
        <taxon>Satyrini</taxon>
        <taxon>Mycalesina</taxon>
        <taxon>Bicyclus</taxon>
    </lineage>
</organism>
<feature type="transmembrane region" description="Helical" evidence="5">
    <location>
        <begin position="157"/>
        <end position="176"/>
    </location>
</feature>
<feature type="transmembrane region" description="Helical" evidence="5">
    <location>
        <begin position="85"/>
        <end position="109"/>
    </location>
</feature>
<keyword evidence="8" id="KW-1185">Reference proteome</keyword>
<sequence>MAYFTSLWKARIIEKCKTEYENEKLNSILASNTEIPRTSILQKWRIYRRDTKTRVTGKLRKWFPDGSYVSNMYLYLKTDQTFPNFVLKSVVGFLGGIVLTYLCFMFFVFQLSISLIHATIMSSVIGVLLTLGLAFSYRIRCLVFLLIPQLFSRVGRYTITCYALVLILTGPATNTFKNSEVLSESMACSQEQIKGSVREINESIKKPFNAMKDTITLMVGTIKRLACAVDGIISRIDVLATTISDVIQSSLSWLNSVGDICNNKFGLPYDYCMKAVNRGVLNCKNTFKGDFGRLCNASAAKAACLSVKPYRSVCFIADYSTMSFAATMKRKIRLFTDRINKVFSVNVNIKHTYTFTNNASDSASQIAAGIVTEIRTRADPLLTWLSWSSCVTSLFLLLIIFRAKYYQHMFETRSRFDNLYVTKELCELDLKRYLEGRVTILPLNKREQAKYINVTSFRLVTTEKRYLTRAVVFMTITTFKLLIHIVADYSLYWVLTTIRYHGRFQTVLPHGPYSAGVHISGQGTVADLIRSIFNALTIPLVQTIPSPITCLPNPYPPDLQRYTQIAVLIMLLWFFALFEPYGLRLRHVIMGHYRPERAKARAVWLYNHILRTRGSFMKLARRKLHREYKYSNQEHLTFRHWINSLLPCNTRNCPGVYCARCYCDIGHLCTICMSPTDYGDLSDVSLETWVKVISNSDVLLADIDNDELKNH</sequence>
<dbReference type="GeneID" id="112055362"/>
<evidence type="ECO:0000313" key="8">
    <source>
        <dbReference type="Proteomes" id="UP001652582"/>
    </source>
</evidence>
<dbReference type="InterPro" id="IPR012858">
    <property type="entry name" value="DC_STAMP-like"/>
</dbReference>
<proteinExistence type="predicted"/>
<dbReference type="Pfam" id="PF26039">
    <property type="entry name" value="Dcst2"/>
    <property type="match status" value="1"/>
</dbReference>
<feature type="transmembrane region" description="Helical" evidence="5">
    <location>
        <begin position="115"/>
        <end position="137"/>
    </location>
</feature>
<keyword evidence="4 5" id="KW-0472">Membrane</keyword>
<dbReference type="RefSeq" id="XP_052744849.1">
    <property type="nucleotide sequence ID" value="XM_052888889.1"/>
</dbReference>
<evidence type="ECO:0000256" key="2">
    <source>
        <dbReference type="ARBA" id="ARBA00022692"/>
    </source>
</evidence>
<feature type="transmembrane region" description="Helical" evidence="5">
    <location>
        <begin position="562"/>
        <end position="583"/>
    </location>
</feature>
<evidence type="ECO:0000259" key="7">
    <source>
        <dbReference type="Pfam" id="PF26037"/>
    </source>
</evidence>
<feature type="domain" description="E3 ubiquitin-protein ligase DCST1-like C-terminal" evidence="7">
    <location>
        <begin position="645"/>
        <end position="675"/>
    </location>
</feature>
<dbReference type="Proteomes" id="UP001652582">
    <property type="component" value="Chromosome 24"/>
</dbReference>
<protein>
    <submittedName>
        <fullName evidence="9">DC-STAMP domain-containing protein 2-like</fullName>
    </submittedName>
</protein>
<accession>A0ABM3M0J8</accession>
<dbReference type="PANTHER" id="PTHR21041:SF9">
    <property type="entry name" value="DENDRITIC CELL-SPECIFIC TRANSMEMBRANE PROTEIN-LIKE DOMAIN-CONTAINING PROTEIN"/>
    <property type="match status" value="1"/>
</dbReference>
<comment type="subcellular location">
    <subcellularLocation>
        <location evidence="1">Membrane</location>
        <topology evidence="1">Multi-pass membrane protein</topology>
    </subcellularLocation>
</comment>
<keyword evidence="2 5" id="KW-0812">Transmembrane</keyword>
<dbReference type="Pfam" id="PF07782">
    <property type="entry name" value="DC_STAMP"/>
    <property type="match status" value="1"/>
</dbReference>
<name>A0ABM3M0J8_BICAN</name>
<dbReference type="PANTHER" id="PTHR21041">
    <property type="entry name" value="DENDRITIC CELL-SPECIFIC TRANSMEMBRANE PROTEIN"/>
    <property type="match status" value="1"/>
</dbReference>
<evidence type="ECO:0000256" key="5">
    <source>
        <dbReference type="SAM" id="Phobius"/>
    </source>
</evidence>
<evidence type="ECO:0000259" key="6">
    <source>
        <dbReference type="Pfam" id="PF07782"/>
    </source>
</evidence>
<evidence type="ECO:0000256" key="1">
    <source>
        <dbReference type="ARBA" id="ARBA00004141"/>
    </source>
</evidence>
<dbReference type="InterPro" id="IPR058842">
    <property type="entry name" value="DCST1_C"/>
</dbReference>
<feature type="domain" description="Dendritic cell-specific transmembrane protein-like" evidence="6">
    <location>
        <begin position="416"/>
        <end position="606"/>
    </location>
</feature>
<feature type="transmembrane region" description="Helical" evidence="5">
    <location>
        <begin position="466"/>
        <end position="487"/>
    </location>
</feature>
<evidence type="ECO:0000256" key="4">
    <source>
        <dbReference type="ARBA" id="ARBA00023136"/>
    </source>
</evidence>
<keyword evidence="3 5" id="KW-1133">Transmembrane helix</keyword>
<evidence type="ECO:0000256" key="3">
    <source>
        <dbReference type="ARBA" id="ARBA00022989"/>
    </source>
</evidence>